<keyword evidence="5" id="KW-0539">Nucleus</keyword>
<evidence type="ECO:0008006" key="11">
    <source>
        <dbReference type="Google" id="ProtNLM"/>
    </source>
</evidence>
<evidence type="ECO:0000259" key="7">
    <source>
        <dbReference type="Pfam" id="PF08640"/>
    </source>
</evidence>
<evidence type="ECO:0000313" key="9">
    <source>
        <dbReference type="EMBL" id="KAG2631196.1"/>
    </source>
</evidence>
<dbReference type="SMART" id="SM00386">
    <property type="entry name" value="HAT"/>
    <property type="match status" value="7"/>
</dbReference>
<evidence type="ECO:0000256" key="5">
    <source>
        <dbReference type="ARBA" id="ARBA00023242"/>
    </source>
</evidence>
<dbReference type="PANTHER" id="PTHR23271:SF1">
    <property type="entry name" value="U3 SMALL NUCLEOLAR RNA-ASSOCIATED PROTEIN 6 HOMOLOG"/>
    <property type="match status" value="1"/>
</dbReference>
<dbReference type="GO" id="GO:0000462">
    <property type="term" value="P:maturation of SSU-rRNA from tricistronic rRNA transcript (SSU-rRNA, 5.8S rRNA, LSU-rRNA)"/>
    <property type="evidence" value="ECO:0007669"/>
    <property type="project" value="InterPro"/>
</dbReference>
<dbReference type="Pfam" id="PF24892">
    <property type="entry name" value="UTP6_C"/>
    <property type="match status" value="1"/>
</dbReference>
<dbReference type="AlphaFoldDB" id="A0A8T0VCE5"/>
<dbReference type="Proteomes" id="UP000823388">
    <property type="component" value="Chromosome 2N"/>
</dbReference>
<gene>
    <name evidence="9" type="ORF">PVAP13_2NG004362</name>
</gene>
<evidence type="ECO:0000256" key="3">
    <source>
        <dbReference type="ARBA" id="ARBA00022552"/>
    </source>
</evidence>
<evidence type="ECO:0000256" key="2">
    <source>
        <dbReference type="ARBA" id="ARBA00010734"/>
    </source>
</evidence>
<evidence type="ECO:0000256" key="1">
    <source>
        <dbReference type="ARBA" id="ARBA00004604"/>
    </source>
</evidence>
<name>A0A8T0VCE5_PANVG</name>
<keyword evidence="3" id="KW-0698">rRNA processing</keyword>
<dbReference type="Pfam" id="PF08640">
    <property type="entry name" value="U3_assoc_6"/>
    <property type="match status" value="1"/>
</dbReference>
<dbReference type="InterPro" id="IPR056907">
    <property type="entry name" value="UTP6_C"/>
</dbReference>
<protein>
    <recommendedName>
        <fullName evidence="11">U3 small nucleolar RNA-associated protein 6</fullName>
    </recommendedName>
</protein>
<comment type="similarity">
    <text evidence="2">Belongs to the UTP6 family.</text>
</comment>
<evidence type="ECO:0000256" key="4">
    <source>
        <dbReference type="ARBA" id="ARBA00022737"/>
    </source>
</evidence>
<dbReference type="GO" id="GO:0032040">
    <property type="term" value="C:small-subunit processome"/>
    <property type="evidence" value="ECO:0007669"/>
    <property type="project" value="TreeGrafter"/>
</dbReference>
<feature type="domain" description="U3 small nucleolar RNA-associated protein 6 N-terminal" evidence="7">
    <location>
        <begin position="9"/>
        <end position="83"/>
    </location>
</feature>
<dbReference type="FunFam" id="1.25.40.10:FF:000563">
    <property type="entry name" value="U3 small nucleolar RNA-associated protein 6"/>
    <property type="match status" value="1"/>
</dbReference>
<dbReference type="Gene3D" id="1.25.40.10">
    <property type="entry name" value="Tetratricopeptide repeat domain"/>
    <property type="match status" value="2"/>
</dbReference>
<evidence type="ECO:0000313" key="10">
    <source>
        <dbReference type="Proteomes" id="UP000823388"/>
    </source>
</evidence>
<dbReference type="GO" id="GO:0030515">
    <property type="term" value="F:snoRNA binding"/>
    <property type="evidence" value="ECO:0007669"/>
    <property type="project" value="InterPro"/>
</dbReference>
<sequence>MADAVQYRLERMTDELDDLERRGLFNRAELADVVRRRRDFEFRLRRRSPLRQDFLDYIAYELRLDSLRNLRKRAIIRDAPSESDDDHGSADEEGTKKKRKRRNKKWKKSISDVAGVLRILDIYRMATVRFKGDLDLWFRYLEFCRGKRHGRMKQVLAQAIRFHPKVPGLWIYAAAWEFDQNLNVAAARALMQSGLRSCPQSEDMWIEYLRMELTYLNKLKARKVALGEDVKTLQKSDNDAGKWKDENKELFMPLNEQDDGPEDSKRAGDALEEKEDMFWRQGLLIIQTIYHGAVEALPSSLTLRKKFLEILNSVDLTHSDELKIEVLDDVKKDFSHCEDYWDWFARLQLTDLNNPNGLKGKDALSNKLNKSIQVYDEAVRRLPTSKMYSLYAKFWMDVLYPDREDSIASFQNSEFDASEFTSSILKVYESAESCGCLTEDLACQYVSFCLKLERLEEAKNLAEKLCNGPLSDAANLWSLRASMEINSVATAGSTPFSKKKLSCLFDLFNTVLSKLPVTQTEGLWHMAMKLFSNEKIYFEKLVKCAMLSLSLAGGNDSGASVASAIIGWYLQRDGMKQARKMYKRLLALPRPSLKLFKYCIELETNLASLGDNSALANARKLYDSAIDYYPQEREVWRNYYNLELKVGTSETANAVYRRARKVLSDSTALTAPSS</sequence>
<dbReference type="InterPro" id="IPR011990">
    <property type="entry name" value="TPR-like_helical_dom_sf"/>
</dbReference>
<dbReference type="InterPro" id="IPR003107">
    <property type="entry name" value="HAT"/>
</dbReference>
<evidence type="ECO:0000259" key="8">
    <source>
        <dbReference type="Pfam" id="PF24892"/>
    </source>
</evidence>
<feature type="region of interest" description="Disordered" evidence="6">
    <location>
        <begin position="80"/>
        <end position="104"/>
    </location>
</feature>
<evidence type="ECO:0000256" key="6">
    <source>
        <dbReference type="SAM" id="MobiDB-lite"/>
    </source>
</evidence>
<feature type="domain" description="U3 small nucleolar RNA-associated protein 6 homolog C-terminal" evidence="8">
    <location>
        <begin position="369"/>
        <end position="663"/>
    </location>
</feature>
<dbReference type="InterPro" id="IPR055347">
    <property type="entry name" value="UTP6_N"/>
</dbReference>
<dbReference type="EMBL" id="CM029040">
    <property type="protein sequence ID" value="KAG2631196.1"/>
    <property type="molecule type" value="Genomic_DNA"/>
</dbReference>
<feature type="compositionally biased region" description="Basic and acidic residues" evidence="6">
    <location>
        <begin position="80"/>
        <end position="95"/>
    </location>
</feature>
<accession>A0A8T0VCE5</accession>
<keyword evidence="4" id="KW-0677">Repeat</keyword>
<organism evidence="9 10">
    <name type="scientific">Panicum virgatum</name>
    <name type="common">Blackwell switchgrass</name>
    <dbReference type="NCBI Taxonomy" id="38727"/>
    <lineage>
        <taxon>Eukaryota</taxon>
        <taxon>Viridiplantae</taxon>
        <taxon>Streptophyta</taxon>
        <taxon>Embryophyta</taxon>
        <taxon>Tracheophyta</taxon>
        <taxon>Spermatophyta</taxon>
        <taxon>Magnoliopsida</taxon>
        <taxon>Liliopsida</taxon>
        <taxon>Poales</taxon>
        <taxon>Poaceae</taxon>
        <taxon>PACMAD clade</taxon>
        <taxon>Panicoideae</taxon>
        <taxon>Panicodae</taxon>
        <taxon>Paniceae</taxon>
        <taxon>Panicinae</taxon>
        <taxon>Panicum</taxon>
        <taxon>Panicum sect. Hiantes</taxon>
    </lineage>
</organism>
<dbReference type="GO" id="GO:0034388">
    <property type="term" value="C:Pwp2p-containing subcomplex of 90S preribosome"/>
    <property type="evidence" value="ECO:0007669"/>
    <property type="project" value="TreeGrafter"/>
</dbReference>
<reference evidence="9" key="1">
    <citation type="submission" date="2020-05" db="EMBL/GenBank/DDBJ databases">
        <title>WGS assembly of Panicum virgatum.</title>
        <authorList>
            <person name="Lovell J.T."/>
            <person name="Jenkins J."/>
            <person name="Shu S."/>
            <person name="Juenger T.E."/>
            <person name="Schmutz J."/>
        </authorList>
    </citation>
    <scope>NUCLEOTIDE SEQUENCE</scope>
    <source>
        <strain evidence="9">AP13</strain>
    </source>
</reference>
<comment type="caution">
    <text evidence="9">The sequence shown here is derived from an EMBL/GenBank/DDBJ whole genome shotgun (WGS) entry which is preliminary data.</text>
</comment>
<dbReference type="OrthoDB" id="28112at2759"/>
<comment type="subcellular location">
    <subcellularLocation>
        <location evidence="1">Nucleus</location>
        <location evidence="1">Nucleolus</location>
    </subcellularLocation>
</comment>
<dbReference type="InterPro" id="IPR013949">
    <property type="entry name" value="Utp6"/>
</dbReference>
<proteinExistence type="inferred from homology"/>
<dbReference type="PANTHER" id="PTHR23271">
    <property type="entry name" value="HEPATOCELLULAR CARCINOMA-ASSOCIATED ANTIGEN 66"/>
    <property type="match status" value="1"/>
</dbReference>
<dbReference type="SUPFAM" id="SSF48452">
    <property type="entry name" value="TPR-like"/>
    <property type="match status" value="1"/>
</dbReference>
<keyword evidence="10" id="KW-1185">Reference proteome</keyword>